<evidence type="ECO:0000256" key="1">
    <source>
        <dbReference type="ARBA" id="ARBA00004571"/>
    </source>
</evidence>
<dbReference type="Gene3D" id="2.40.170.20">
    <property type="entry name" value="TonB-dependent receptor, beta-barrel domain"/>
    <property type="match status" value="1"/>
</dbReference>
<dbReference type="GO" id="GO:0009279">
    <property type="term" value="C:cell outer membrane"/>
    <property type="evidence" value="ECO:0007669"/>
    <property type="project" value="UniProtKB-SubCell"/>
</dbReference>
<evidence type="ECO:0000259" key="13">
    <source>
        <dbReference type="Pfam" id="PF00593"/>
    </source>
</evidence>
<reference evidence="15 16" key="1">
    <citation type="submission" date="2020-08" db="EMBL/GenBank/DDBJ databases">
        <title>Genomic Encyclopedia of Type Strains, Phase IV (KMG-IV): sequencing the most valuable type-strain genomes for metagenomic binning, comparative biology and taxonomic classification.</title>
        <authorList>
            <person name="Goeker M."/>
        </authorList>
    </citation>
    <scope>NUCLEOTIDE SEQUENCE [LARGE SCALE GENOMIC DNA]</scope>
    <source>
        <strain evidence="15 16">DSM 22368</strain>
    </source>
</reference>
<evidence type="ECO:0000256" key="8">
    <source>
        <dbReference type="ARBA" id="ARBA00023170"/>
    </source>
</evidence>
<dbReference type="RefSeq" id="WP_341800983.1">
    <property type="nucleotide sequence ID" value="NZ_JAAONY010000001.1"/>
</dbReference>
<evidence type="ECO:0000256" key="2">
    <source>
        <dbReference type="ARBA" id="ARBA00009810"/>
    </source>
</evidence>
<sequence>MKSLSTQAVLTYATTLSSCIFAANIAMAQENRAESQELENVLVIGTRQAYQGEFTTLETPQSELTIDAKALRDAGALDLNQALDLSSSVARQNNFGGLWNSFALRGFVGDENLPSNYLVNGFNAGRGFGGARDLSGIESVEVLKGPRAALFGRGEPGGTVNLVSKRPTFEQEGELRLSAGSYSTFRTDIDWTSPLSDDFAVRIVGFYEDAESFRDTIETKKQGLSPSFIYRLSEQSQLVYELEYSHQEIPFDRGVIAIDGQLGRIPESRFLGEPGDGPMETDVLGHQLEFQHDFDDNWSALVGFNYRDTSLEGFATENGFGAPDENGDFGRFRRYRDYDATYQVFRAEISGSFHTGDLEHRIIVGVDADEFENDQFFLRIRNRQFNQEINVFNPVYGAYALPQPLPNTDRVETQESLGVYIQDQISLTEKLDIRLGARFDDYEQELNNRRSNRISRYSETQLSPQFGVVYKATDSLSLYAAYGENFRPLSGATDENGLEPNQSKSTEVGINFTLNDGALEGTFAIFDVEQSNISTVDADFNATAIGEAGSQGVELDLKGNITDTLSLWLSYAYVDAETENAFNDPNFGTEVPAGSDLLNIPEQQFSLRLAQRVQVAGKPLSLIGGLLYVDERNGFFSKQDFKLPSYTTVQIAANYEASESLELRAEINNLFDEEYYTNSFADVWVQPGTPRNFRVSAAFRF</sequence>
<evidence type="ECO:0000256" key="4">
    <source>
        <dbReference type="ARBA" id="ARBA00022452"/>
    </source>
</evidence>
<dbReference type="PROSITE" id="PS51257">
    <property type="entry name" value="PROKAR_LIPOPROTEIN"/>
    <property type="match status" value="1"/>
</dbReference>
<comment type="subcellular location">
    <subcellularLocation>
        <location evidence="1 10">Cell outer membrane</location>
        <topology evidence="1 10">Multi-pass membrane protein</topology>
    </subcellularLocation>
</comment>
<keyword evidence="7 10" id="KW-0472">Membrane</keyword>
<evidence type="ECO:0000256" key="6">
    <source>
        <dbReference type="ARBA" id="ARBA00023077"/>
    </source>
</evidence>
<dbReference type="InterPro" id="IPR037066">
    <property type="entry name" value="Plug_dom_sf"/>
</dbReference>
<dbReference type="PANTHER" id="PTHR32552:SF90">
    <property type="entry name" value="METAL-PSEUDOPALINE RECEPTOR CNTO"/>
    <property type="match status" value="1"/>
</dbReference>
<feature type="chain" id="PRO_5030527793" evidence="12">
    <location>
        <begin position="29"/>
        <end position="701"/>
    </location>
</feature>
<feature type="signal peptide" evidence="12">
    <location>
        <begin position="1"/>
        <end position="28"/>
    </location>
</feature>
<keyword evidence="4 10" id="KW-1134">Transmembrane beta strand</keyword>
<gene>
    <name evidence="15" type="ORF">HNR48_001415</name>
</gene>
<dbReference type="CDD" id="cd01347">
    <property type="entry name" value="ligand_gated_channel"/>
    <property type="match status" value="1"/>
</dbReference>
<dbReference type="InterPro" id="IPR010105">
    <property type="entry name" value="TonB_sidphr_rcpt"/>
</dbReference>
<dbReference type="GO" id="GO:0038023">
    <property type="term" value="F:signaling receptor activity"/>
    <property type="evidence" value="ECO:0007669"/>
    <property type="project" value="InterPro"/>
</dbReference>
<keyword evidence="6 11" id="KW-0798">TonB box</keyword>
<evidence type="ECO:0000256" key="11">
    <source>
        <dbReference type="RuleBase" id="RU003357"/>
    </source>
</evidence>
<organism evidence="15 16">
    <name type="scientific">Pseudoteredinibacter isoporae</name>
    <dbReference type="NCBI Taxonomy" id="570281"/>
    <lineage>
        <taxon>Bacteria</taxon>
        <taxon>Pseudomonadati</taxon>
        <taxon>Pseudomonadota</taxon>
        <taxon>Gammaproteobacteria</taxon>
        <taxon>Cellvibrionales</taxon>
        <taxon>Cellvibrionaceae</taxon>
        <taxon>Pseudoteredinibacter</taxon>
    </lineage>
</organism>
<name>A0A7X0JS47_9GAMM</name>
<evidence type="ECO:0000256" key="9">
    <source>
        <dbReference type="ARBA" id="ARBA00023237"/>
    </source>
</evidence>
<evidence type="ECO:0000256" key="12">
    <source>
        <dbReference type="SAM" id="SignalP"/>
    </source>
</evidence>
<dbReference type="InterPro" id="IPR036942">
    <property type="entry name" value="Beta-barrel_TonB_sf"/>
</dbReference>
<keyword evidence="12" id="KW-0732">Signal</keyword>
<feature type="domain" description="TonB-dependent receptor plug" evidence="14">
    <location>
        <begin position="57"/>
        <end position="159"/>
    </location>
</feature>
<proteinExistence type="inferred from homology"/>
<evidence type="ECO:0000256" key="7">
    <source>
        <dbReference type="ARBA" id="ARBA00023136"/>
    </source>
</evidence>
<dbReference type="PANTHER" id="PTHR32552">
    <property type="entry name" value="FERRICHROME IRON RECEPTOR-RELATED"/>
    <property type="match status" value="1"/>
</dbReference>
<evidence type="ECO:0000256" key="10">
    <source>
        <dbReference type="PROSITE-ProRule" id="PRU01360"/>
    </source>
</evidence>
<feature type="domain" description="TonB-dependent receptor-like beta-barrel" evidence="13">
    <location>
        <begin position="232"/>
        <end position="670"/>
    </location>
</feature>
<evidence type="ECO:0000313" key="15">
    <source>
        <dbReference type="EMBL" id="MBB6521137.1"/>
    </source>
</evidence>
<evidence type="ECO:0000256" key="3">
    <source>
        <dbReference type="ARBA" id="ARBA00022448"/>
    </source>
</evidence>
<dbReference type="InParanoid" id="A0A7X0JS47"/>
<evidence type="ECO:0000313" key="16">
    <source>
        <dbReference type="Proteomes" id="UP000528457"/>
    </source>
</evidence>
<keyword evidence="3 10" id="KW-0813">Transport</keyword>
<dbReference type="InterPro" id="IPR039426">
    <property type="entry name" value="TonB-dep_rcpt-like"/>
</dbReference>
<evidence type="ECO:0000256" key="5">
    <source>
        <dbReference type="ARBA" id="ARBA00022692"/>
    </source>
</evidence>
<dbReference type="GO" id="GO:0015344">
    <property type="term" value="F:siderophore uptake transmembrane transporter activity"/>
    <property type="evidence" value="ECO:0007669"/>
    <property type="project" value="TreeGrafter"/>
</dbReference>
<keyword evidence="8 15" id="KW-0675">Receptor</keyword>
<dbReference type="InterPro" id="IPR000531">
    <property type="entry name" value="Beta-barrel_TonB"/>
</dbReference>
<keyword evidence="9 10" id="KW-0998">Cell outer membrane</keyword>
<dbReference type="NCBIfam" id="TIGR01783">
    <property type="entry name" value="TonB-siderophor"/>
    <property type="match status" value="1"/>
</dbReference>
<dbReference type="AlphaFoldDB" id="A0A7X0JS47"/>
<dbReference type="Pfam" id="PF07715">
    <property type="entry name" value="Plug"/>
    <property type="match status" value="1"/>
</dbReference>
<keyword evidence="5 10" id="KW-0812">Transmembrane</keyword>
<dbReference type="SUPFAM" id="SSF56935">
    <property type="entry name" value="Porins"/>
    <property type="match status" value="1"/>
</dbReference>
<dbReference type="EMBL" id="JACHHT010000001">
    <property type="protein sequence ID" value="MBB6521137.1"/>
    <property type="molecule type" value="Genomic_DNA"/>
</dbReference>
<dbReference type="GO" id="GO:0015891">
    <property type="term" value="P:siderophore transport"/>
    <property type="evidence" value="ECO:0007669"/>
    <property type="project" value="InterPro"/>
</dbReference>
<evidence type="ECO:0000259" key="14">
    <source>
        <dbReference type="Pfam" id="PF07715"/>
    </source>
</evidence>
<accession>A0A7X0JS47</accession>
<keyword evidence="16" id="KW-1185">Reference proteome</keyword>
<dbReference type="Proteomes" id="UP000528457">
    <property type="component" value="Unassembled WGS sequence"/>
</dbReference>
<comment type="caution">
    <text evidence="15">The sequence shown here is derived from an EMBL/GenBank/DDBJ whole genome shotgun (WGS) entry which is preliminary data.</text>
</comment>
<dbReference type="Pfam" id="PF00593">
    <property type="entry name" value="TonB_dep_Rec_b-barrel"/>
    <property type="match status" value="1"/>
</dbReference>
<dbReference type="PROSITE" id="PS52016">
    <property type="entry name" value="TONB_DEPENDENT_REC_3"/>
    <property type="match status" value="1"/>
</dbReference>
<dbReference type="InterPro" id="IPR012910">
    <property type="entry name" value="Plug_dom"/>
</dbReference>
<protein>
    <submittedName>
        <fullName evidence="15">Iron complex outermembrane receptor protein</fullName>
    </submittedName>
</protein>
<comment type="similarity">
    <text evidence="2 10 11">Belongs to the TonB-dependent receptor family.</text>
</comment>
<dbReference type="Gene3D" id="2.170.130.10">
    <property type="entry name" value="TonB-dependent receptor, plug domain"/>
    <property type="match status" value="1"/>
</dbReference>